<dbReference type="InterPro" id="IPR013096">
    <property type="entry name" value="Cupin_2"/>
</dbReference>
<evidence type="ECO:0000259" key="1">
    <source>
        <dbReference type="Pfam" id="PF07883"/>
    </source>
</evidence>
<protein>
    <recommendedName>
        <fullName evidence="1">Cupin type-2 domain-containing protein</fullName>
    </recommendedName>
</protein>
<organism evidence="2">
    <name type="scientific">uncultured Thermomicrobiales bacterium</name>
    <dbReference type="NCBI Taxonomy" id="1645740"/>
    <lineage>
        <taxon>Bacteria</taxon>
        <taxon>Pseudomonadati</taxon>
        <taxon>Thermomicrobiota</taxon>
        <taxon>Thermomicrobia</taxon>
        <taxon>Thermomicrobiales</taxon>
        <taxon>environmental samples</taxon>
    </lineage>
</organism>
<gene>
    <name evidence="2" type="ORF">AVDCRST_MAG88-3824</name>
</gene>
<evidence type="ECO:0000313" key="2">
    <source>
        <dbReference type="EMBL" id="CAA9585127.1"/>
    </source>
</evidence>
<dbReference type="AlphaFoldDB" id="A0A6J4VPV1"/>
<dbReference type="PANTHER" id="PTHR36440">
    <property type="entry name" value="PUTATIVE (AFU_ORTHOLOGUE AFUA_8G07350)-RELATED"/>
    <property type="match status" value="1"/>
</dbReference>
<sequence length="176" mass="19628">MHQRGDTLVDTRTGDRLTLLQTGADTGGALLHVAWVWPKKGTPPFKHQHTVLQETFAPIAGRMGVHVGGETRLLAPGERVTVPPGVWHYFWNAGDGELRFEQEVRPAGRHQELFELIFRLSSTGRLTPRAVLTDPALLAHAWALNEGYFAGLPRALQRLVFGTLARLTRRRAARGW</sequence>
<dbReference type="SUPFAM" id="SSF51182">
    <property type="entry name" value="RmlC-like cupins"/>
    <property type="match status" value="1"/>
</dbReference>
<dbReference type="Pfam" id="PF07883">
    <property type="entry name" value="Cupin_2"/>
    <property type="match status" value="1"/>
</dbReference>
<name>A0A6J4VPV1_9BACT</name>
<accession>A0A6J4VPV1</accession>
<dbReference type="InterPro" id="IPR053146">
    <property type="entry name" value="QDO-like"/>
</dbReference>
<dbReference type="InterPro" id="IPR011051">
    <property type="entry name" value="RmlC_Cupin_sf"/>
</dbReference>
<dbReference type="InterPro" id="IPR014710">
    <property type="entry name" value="RmlC-like_jellyroll"/>
</dbReference>
<feature type="domain" description="Cupin type-2" evidence="1">
    <location>
        <begin position="39"/>
        <end position="100"/>
    </location>
</feature>
<proteinExistence type="predicted"/>
<dbReference type="EMBL" id="CADCWM010000934">
    <property type="protein sequence ID" value="CAA9585127.1"/>
    <property type="molecule type" value="Genomic_DNA"/>
</dbReference>
<dbReference type="PANTHER" id="PTHR36440:SF1">
    <property type="entry name" value="PUTATIVE (AFU_ORTHOLOGUE AFUA_8G07350)-RELATED"/>
    <property type="match status" value="1"/>
</dbReference>
<reference evidence="2" key="1">
    <citation type="submission" date="2020-02" db="EMBL/GenBank/DDBJ databases">
        <authorList>
            <person name="Meier V. D."/>
        </authorList>
    </citation>
    <scope>NUCLEOTIDE SEQUENCE</scope>
    <source>
        <strain evidence="2">AVDCRST_MAG88</strain>
    </source>
</reference>
<dbReference type="Gene3D" id="2.60.120.10">
    <property type="entry name" value="Jelly Rolls"/>
    <property type="match status" value="1"/>
</dbReference>